<protein>
    <submittedName>
        <fullName evidence="1">Uncharacterized protein</fullName>
    </submittedName>
</protein>
<evidence type="ECO:0000313" key="2">
    <source>
        <dbReference type="Proteomes" id="UP000051757"/>
    </source>
</evidence>
<accession>A0A0R0B637</accession>
<keyword evidence="2" id="KW-1185">Reference proteome</keyword>
<dbReference type="InterPro" id="IPR014054">
    <property type="entry name" value="Phage_regulatory_Rha"/>
</dbReference>
<name>A0A0R0B637_9GAMM</name>
<comment type="caution">
    <text evidence="1">The sequence shown here is derived from an EMBL/GenBank/DDBJ whole genome shotgun (WGS) entry which is preliminary data.</text>
</comment>
<gene>
    <name evidence="1" type="ORF">ARC23_04250</name>
</gene>
<dbReference type="OrthoDB" id="79831at2"/>
<dbReference type="Proteomes" id="UP000051757">
    <property type="component" value="Unassembled WGS sequence"/>
</dbReference>
<dbReference type="EMBL" id="LLXV01000013">
    <property type="protein sequence ID" value="KRG52717.1"/>
    <property type="molecule type" value="Genomic_DNA"/>
</dbReference>
<sequence>MNGLDHASEVVMLSGKHVMTDSRKVAEAFGKRHAHVTRKIRGLMKKLPEGGAPIFGHTPYIDSHNGETYDLYQMNKDGFMLLVMGFTGDEALKVKLEFIAAFNEMAEFVRAQVDGALQRWEVAYVEYRADLEHASRCGKDLSNWRGRRLVHLARLEQLDPQIKLPLIASEAA</sequence>
<dbReference type="Pfam" id="PF09669">
    <property type="entry name" value="Phage_pRha"/>
    <property type="match status" value="1"/>
</dbReference>
<dbReference type="AlphaFoldDB" id="A0A0R0B637"/>
<dbReference type="NCBIfam" id="TIGR02681">
    <property type="entry name" value="phage_pRha"/>
    <property type="match status" value="1"/>
</dbReference>
<reference evidence="1 2" key="1">
    <citation type="journal article" date="2016" name="Front. Microbiol.">
        <title>Genome Sequence of Type Strains of Genus Stenotrophomonas.</title>
        <authorList>
            <person name="Patil P.P."/>
            <person name="Midha S."/>
            <person name="Kumar S."/>
            <person name="Patil P.B."/>
        </authorList>
    </citation>
    <scope>NUCLEOTIDE SEQUENCE [LARGE SCALE GENOMIC DNA]</scope>
    <source>
        <strain evidence="1 2">LMG 978</strain>
    </source>
</reference>
<evidence type="ECO:0000313" key="1">
    <source>
        <dbReference type="EMBL" id="KRG52717.1"/>
    </source>
</evidence>
<organism evidence="1 2">
    <name type="scientific">Stenotrophomonas beteli</name>
    <dbReference type="NCBI Taxonomy" id="3384461"/>
    <lineage>
        <taxon>Bacteria</taxon>
        <taxon>Pseudomonadati</taxon>
        <taxon>Pseudomonadota</taxon>
        <taxon>Gammaproteobacteria</taxon>
        <taxon>Lysobacterales</taxon>
        <taxon>Lysobacteraceae</taxon>
        <taxon>Stenotrophomonas</taxon>
        <taxon>Stenotrophomonas maltophilia group</taxon>
    </lineage>
</organism>
<proteinExistence type="predicted"/>